<feature type="domain" description="C-CAP/cofactor C-like" evidence="9">
    <location>
        <begin position="164"/>
        <end position="315"/>
    </location>
</feature>
<comment type="subcellular location">
    <subcellularLocation>
        <location evidence="1">Cytoplasm</location>
    </subcellularLocation>
</comment>
<evidence type="ECO:0000256" key="5">
    <source>
        <dbReference type="ARBA" id="ARBA00023186"/>
    </source>
</evidence>
<dbReference type="AlphaFoldDB" id="A0A9P6FWF1"/>
<dbReference type="Pfam" id="PF07986">
    <property type="entry name" value="TBCC"/>
    <property type="match status" value="1"/>
</dbReference>
<dbReference type="InterPro" id="IPR031925">
    <property type="entry name" value="TBCC_N"/>
</dbReference>
<dbReference type="GO" id="GO:0015631">
    <property type="term" value="F:tubulin binding"/>
    <property type="evidence" value="ECO:0007669"/>
    <property type="project" value="InterPro"/>
</dbReference>
<gene>
    <name evidence="10" type="ORF">BGW38_010501</name>
</gene>
<reference evidence="10" key="1">
    <citation type="journal article" date="2020" name="Fungal Divers.">
        <title>Resolving the Mortierellaceae phylogeny through synthesis of multi-gene phylogenetics and phylogenomics.</title>
        <authorList>
            <person name="Vandepol N."/>
            <person name="Liber J."/>
            <person name="Desiro A."/>
            <person name="Na H."/>
            <person name="Kennedy M."/>
            <person name="Barry K."/>
            <person name="Grigoriev I.V."/>
            <person name="Miller A.N."/>
            <person name="O'Donnell K."/>
            <person name="Stajich J.E."/>
            <person name="Bonito G."/>
        </authorList>
    </citation>
    <scope>NUCLEOTIDE SEQUENCE</scope>
    <source>
        <strain evidence="10">KOD1015</strain>
    </source>
</reference>
<dbReference type="InterPro" id="IPR017901">
    <property type="entry name" value="C-CAP_CF_C-like"/>
</dbReference>
<evidence type="ECO:0000256" key="7">
    <source>
        <dbReference type="SAM" id="Coils"/>
    </source>
</evidence>
<evidence type="ECO:0000313" key="10">
    <source>
        <dbReference type="EMBL" id="KAF9582967.1"/>
    </source>
</evidence>
<evidence type="ECO:0000259" key="9">
    <source>
        <dbReference type="PROSITE" id="PS51329"/>
    </source>
</evidence>
<dbReference type="GO" id="GO:0007023">
    <property type="term" value="P:post-chaperonin tubulin folding pathway"/>
    <property type="evidence" value="ECO:0007669"/>
    <property type="project" value="InterPro"/>
</dbReference>
<dbReference type="GO" id="GO:0007021">
    <property type="term" value="P:tubulin complex assembly"/>
    <property type="evidence" value="ECO:0007669"/>
    <property type="project" value="TreeGrafter"/>
</dbReference>
<accession>A0A9P6FWF1</accession>
<dbReference type="Pfam" id="PF16752">
    <property type="entry name" value="TBCC_N"/>
    <property type="match status" value="1"/>
</dbReference>
<dbReference type="InterPro" id="IPR006599">
    <property type="entry name" value="CARP_motif"/>
</dbReference>
<evidence type="ECO:0000313" key="11">
    <source>
        <dbReference type="Proteomes" id="UP000780801"/>
    </source>
</evidence>
<keyword evidence="11" id="KW-1185">Reference proteome</keyword>
<dbReference type="Gene3D" id="1.20.58.1250">
    <property type="entry name" value="Tubulin Binding Cofactor C, N-terminal domain"/>
    <property type="match status" value="1"/>
</dbReference>
<evidence type="ECO:0000256" key="1">
    <source>
        <dbReference type="ARBA" id="ARBA00004496"/>
    </source>
</evidence>
<dbReference type="PANTHER" id="PTHR15139:SF0">
    <property type="entry name" value="TUBULIN-SPECIFIC CHAPERONE C"/>
    <property type="match status" value="1"/>
</dbReference>
<comment type="subunit">
    <text evidence="6">Supercomplex made of cofactors A to E. Cofactors A and D function by capturing and stabilizing tubulin in a quasi-native conformation. Cofactor E binds to the cofactor D-tubulin complex; interaction with cofactor C then causes the release of tubulin polypeptides that are committed to the native state.</text>
</comment>
<dbReference type="InterPro" id="IPR012945">
    <property type="entry name" value="Tubulin-bd_cofactor_C_dom"/>
</dbReference>
<sequence length="346" mass="38926">MMATSVADAARQFRASFDPERSKQELAALDNVPKTEIQQKIDELLQRIRALEKAVTENVQTLPAFETRVCLEAVRAMSEQLTMMRSRLVPRLKFTFKSRKTAASSSSLLFENKTESMDTDSSTSAMDTRPSTPGMSEVDQSLFMKFENRTGEHLFIGALDLASPSVPMKVDGEEENNEVKDAASLLNQARDVALTNLEDCTVNLVHDTRLGAIHIRNLKRCTVVIPPVAGSILLHDCEGCTLIGACHQSRMHTSSNMDIYLHVTSEPIIEDCTDMRFAPYPYDEILTPERLARVFEDAGLDQTANYYQKVKDFNWLRQQQSPNWKVMSEDQIHSGVAQKVLALDRH</sequence>
<dbReference type="EMBL" id="JAABOA010000855">
    <property type="protein sequence ID" value="KAF9582967.1"/>
    <property type="molecule type" value="Genomic_DNA"/>
</dbReference>
<protein>
    <recommendedName>
        <fullName evidence="9">C-CAP/cofactor C-like domain-containing protein</fullName>
    </recommendedName>
</protein>
<feature type="compositionally biased region" description="Low complexity" evidence="8">
    <location>
        <begin position="119"/>
        <end position="128"/>
    </location>
</feature>
<dbReference type="InterPro" id="IPR016098">
    <property type="entry name" value="CAP/MinC_C"/>
</dbReference>
<dbReference type="SMART" id="SM00673">
    <property type="entry name" value="CARP"/>
    <property type="match status" value="2"/>
</dbReference>
<evidence type="ECO:0000256" key="3">
    <source>
        <dbReference type="ARBA" id="ARBA00022490"/>
    </source>
</evidence>
<dbReference type="InterPro" id="IPR038397">
    <property type="entry name" value="TBCC_N_sf"/>
</dbReference>
<dbReference type="PANTHER" id="PTHR15139">
    <property type="entry name" value="TUBULIN FOLDING COFACTOR C"/>
    <property type="match status" value="1"/>
</dbReference>
<feature type="coiled-coil region" evidence="7">
    <location>
        <begin position="34"/>
        <end position="61"/>
    </location>
</feature>
<keyword evidence="4" id="KW-0007">Acetylation</keyword>
<dbReference type="InterPro" id="IPR027684">
    <property type="entry name" value="TBCC"/>
</dbReference>
<keyword evidence="7" id="KW-0175">Coiled coil</keyword>
<dbReference type="GO" id="GO:0005737">
    <property type="term" value="C:cytoplasm"/>
    <property type="evidence" value="ECO:0007669"/>
    <property type="project" value="UniProtKB-SubCell"/>
</dbReference>
<name>A0A9P6FWF1_9FUNG</name>
<dbReference type="OrthoDB" id="194775at2759"/>
<dbReference type="PROSITE" id="PS51329">
    <property type="entry name" value="C_CAP_COFACTOR_C"/>
    <property type="match status" value="1"/>
</dbReference>
<comment type="caution">
    <text evidence="10">The sequence shown here is derived from an EMBL/GenBank/DDBJ whole genome shotgun (WGS) entry which is preliminary data.</text>
</comment>
<evidence type="ECO:0000256" key="2">
    <source>
        <dbReference type="ARBA" id="ARBA00008848"/>
    </source>
</evidence>
<dbReference type="Proteomes" id="UP000780801">
    <property type="component" value="Unassembled WGS sequence"/>
</dbReference>
<organism evidence="10 11">
    <name type="scientific">Lunasporangiospora selenospora</name>
    <dbReference type="NCBI Taxonomy" id="979761"/>
    <lineage>
        <taxon>Eukaryota</taxon>
        <taxon>Fungi</taxon>
        <taxon>Fungi incertae sedis</taxon>
        <taxon>Mucoromycota</taxon>
        <taxon>Mortierellomycotina</taxon>
        <taxon>Mortierellomycetes</taxon>
        <taxon>Mortierellales</taxon>
        <taxon>Mortierellaceae</taxon>
        <taxon>Lunasporangiospora</taxon>
    </lineage>
</organism>
<evidence type="ECO:0000256" key="4">
    <source>
        <dbReference type="ARBA" id="ARBA00022990"/>
    </source>
</evidence>
<feature type="region of interest" description="Disordered" evidence="8">
    <location>
        <begin position="112"/>
        <end position="135"/>
    </location>
</feature>
<comment type="similarity">
    <text evidence="2">Belongs to the TBCC family.</text>
</comment>
<evidence type="ECO:0000256" key="8">
    <source>
        <dbReference type="SAM" id="MobiDB-lite"/>
    </source>
</evidence>
<evidence type="ECO:0000256" key="6">
    <source>
        <dbReference type="ARBA" id="ARBA00026055"/>
    </source>
</evidence>
<keyword evidence="3" id="KW-0963">Cytoplasm</keyword>
<dbReference type="Gene3D" id="2.160.20.70">
    <property type="match status" value="1"/>
</dbReference>
<proteinExistence type="inferred from homology"/>
<keyword evidence="5" id="KW-0143">Chaperone</keyword>